<feature type="transmembrane region" description="Helical" evidence="6">
    <location>
        <begin position="396"/>
        <end position="419"/>
    </location>
</feature>
<keyword evidence="3 6" id="KW-0812">Transmembrane</keyword>
<organism evidence="7 8">
    <name type="scientific">Serpentinimonas raichei</name>
    <dbReference type="NCBI Taxonomy" id="1458425"/>
    <lineage>
        <taxon>Bacteria</taxon>
        <taxon>Pseudomonadati</taxon>
        <taxon>Pseudomonadota</taxon>
        <taxon>Betaproteobacteria</taxon>
        <taxon>Burkholderiales</taxon>
        <taxon>Comamonadaceae</taxon>
        <taxon>Serpentinimonas</taxon>
    </lineage>
</organism>
<keyword evidence="8" id="KW-1185">Reference proteome</keyword>
<feature type="transmembrane region" description="Helical" evidence="6">
    <location>
        <begin position="168"/>
        <end position="187"/>
    </location>
</feature>
<dbReference type="AlphaFoldDB" id="A0A060NKG4"/>
<evidence type="ECO:0000313" key="7">
    <source>
        <dbReference type="EMBL" id="BAO79918.1"/>
    </source>
</evidence>
<proteinExistence type="inferred from homology"/>
<dbReference type="EMBL" id="AP014568">
    <property type="protein sequence ID" value="BAO79918.1"/>
    <property type="molecule type" value="Genomic_DNA"/>
</dbReference>
<dbReference type="GO" id="GO:0015112">
    <property type="term" value="F:nitrate transmembrane transporter activity"/>
    <property type="evidence" value="ECO:0007669"/>
    <property type="project" value="InterPro"/>
</dbReference>
<feature type="transmembrane region" description="Helical" evidence="6">
    <location>
        <begin position="431"/>
        <end position="451"/>
    </location>
</feature>
<feature type="transmembrane region" description="Helical" evidence="6">
    <location>
        <begin position="362"/>
        <end position="384"/>
    </location>
</feature>
<keyword evidence="4 6" id="KW-1133">Transmembrane helix</keyword>
<evidence type="ECO:0000313" key="8">
    <source>
        <dbReference type="Proteomes" id="UP000067461"/>
    </source>
</evidence>
<evidence type="ECO:0000256" key="3">
    <source>
        <dbReference type="ARBA" id="ARBA00022692"/>
    </source>
</evidence>
<comment type="similarity">
    <text evidence="2">Belongs to the major facilitator superfamily. Nitrate/nitrite porter (TC 2.A.1.8) family.</text>
</comment>
<dbReference type="InterPro" id="IPR036259">
    <property type="entry name" value="MFS_trans_sf"/>
</dbReference>
<gene>
    <name evidence="7" type="ORF">SRAA_0064</name>
</gene>
<evidence type="ECO:0000256" key="5">
    <source>
        <dbReference type="ARBA" id="ARBA00023136"/>
    </source>
</evidence>
<feature type="transmembrane region" description="Helical" evidence="6">
    <location>
        <begin position="338"/>
        <end position="356"/>
    </location>
</feature>
<dbReference type="Proteomes" id="UP000067461">
    <property type="component" value="Chromosome"/>
</dbReference>
<keyword evidence="5 6" id="KW-0472">Membrane</keyword>
<evidence type="ECO:0000256" key="6">
    <source>
        <dbReference type="SAM" id="Phobius"/>
    </source>
</evidence>
<feature type="transmembrane region" description="Helical" evidence="6">
    <location>
        <begin position="76"/>
        <end position="98"/>
    </location>
</feature>
<comment type="subcellular location">
    <subcellularLocation>
        <location evidence="1">Membrane</location>
        <topology evidence="1">Multi-pass membrane protein</topology>
    </subcellularLocation>
</comment>
<dbReference type="HOGENOM" id="CLU_033198_1_0_4"/>
<name>A0A060NKG4_9BURK</name>
<dbReference type="Gene3D" id="1.20.1250.20">
    <property type="entry name" value="MFS general substrate transporter like domains"/>
    <property type="match status" value="1"/>
</dbReference>
<dbReference type="KEGG" id="cbaa:SRAA_0064"/>
<sequence length="460" mass="49699">MNHRPGAPQKPTAWTDVAEWRPEDPVFWACHKWQAIRTLIIAALALHLAFAVWFTWSALVVRLPGLGFELTVDQRFWLPAMALLMGALARFPHTFLVLKIGGMWTTFIFTLALLIPIFGIGHAVQDPTTSFATLLFWSGVAGLCAGGQMSSTAANISLWFPKRIGGTALGFTVGFGNLGVSTAQFLVPMAVSVGLFGAIAGDALVFKVTDPHTQAAVREIQMYPQNAVYIWLIPTLITAVLVLFGMKNHPLRGSFVEQFQIVKLKHTWIQTLLYTFTFGTFSGFAASTPLLISEVFGQLPNAPDPLAYAWIGPLVGALARSIGGVLSDKLGGSNMTMLVFLMMGSSAIGLTFLTAPTSGDQFTLFFILLLGIFLGAGIGNASVFKQIVMSFDPKQGGPVLGFAAAASVLLLGFFVPIIFGHSFAITGSPNAALWFFAGLYAVGIALNYWYYWRRGAEKPC</sequence>
<dbReference type="SUPFAM" id="SSF103473">
    <property type="entry name" value="MFS general substrate transporter"/>
    <property type="match status" value="1"/>
</dbReference>
<feature type="transmembrane region" description="Helical" evidence="6">
    <location>
        <begin position="38"/>
        <end position="56"/>
    </location>
</feature>
<dbReference type="InterPro" id="IPR044772">
    <property type="entry name" value="NO3_transporter"/>
</dbReference>
<dbReference type="PANTHER" id="PTHR23515">
    <property type="entry name" value="HIGH-AFFINITY NITRATE TRANSPORTER 2.3"/>
    <property type="match status" value="1"/>
</dbReference>
<dbReference type="STRING" id="1458425.SRAA_0064"/>
<evidence type="ECO:0000256" key="4">
    <source>
        <dbReference type="ARBA" id="ARBA00022989"/>
    </source>
</evidence>
<dbReference type="Pfam" id="PF07690">
    <property type="entry name" value="MFS_1"/>
    <property type="match status" value="1"/>
</dbReference>
<feature type="transmembrane region" description="Helical" evidence="6">
    <location>
        <begin position="267"/>
        <end position="287"/>
    </location>
</feature>
<accession>A0A060NKG4</accession>
<reference evidence="7 8" key="1">
    <citation type="journal article" date="2014" name="Nat. Commun.">
        <title>Physiological and genomic features of highly alkaliphilic hydrogen-utilizing Betaproteobacteria from a continental serpentinizing site.</title>
        <authorList>
            <person name="Suzuki S."/>
            <person name="Kuenen J.G."/>
            <person name="Schipper K."/>
            <person name="van der Velde S."/>
            <person name="Ishii S."/>
            <person name="Wu A."/>
            <person name="Sorokin D.Y."/>
            <person name="Tenney A."/>
            <person name="Meng X.Y."/>
            <person name="Morrill P.L."/>
            <person name="Kamagata Y."/>
            <person name="Muyzer G."/>
            <person name="Nealson K.H."/>
        </authorList>
    </citation>
    <scope>NUCLEOTIDE SEQUENCE [LARGE SCALE GENOMIC DNA]</scope>
    <source>
        <strain evidence="7 8">A1</strain>
    </source>
</reference>
<dbReference type="GO" id="GO:0016020">
    <property type="term" value="C:membrane"/>
    <property type="evidence" value="ECO:0007669"/>
    <property type="project" value="UniProtKB-SubCell"/>
</dbReference>
<feature type="transmembrane region" description="Helical" evidence="6">
    <location>
        <begin position="130"/>
        <end position="147"/>
    </location>
</feature>
<dbReference type="InterPro" id="IPR011701">
    <property type="entry name" value="MFS"/>
</dbReference>
<evidence type="ECO:0000256" key="2">
    <source>
        <dbReference type="ARBA" id="ARBA00008432"/>
    </source>
</evidence>
<feature type="transmembrane region" description="Helical" evidence="6">
    <location>
        <begin position="228"/>
        <end position="246"/>
    </location>
</feature>
<evidence type="ECO:0000256" key="1">
    <source>
        <dbReference type="ARBA" id="ARBA00004141"/>
    </source>
</evidence>
<feature type="transmembrane region" description="Helical" evidence="6">
    <location>
        <begin position="307"/>
        <end position="326"/>
    </location>
</feature>
<feature type="transmembrane region" description="Helical" evidence="6">
    <location>
        <begin position="105"/>
        <end position="124"/>
    </location>
</feature>
<protein>
    <submittedName>
        <fullName evidence="7">Nitrate/nitrite transporter</fullName>
    </submittedName>
</protein>